<sequence length="108" mass="12741">MASLHRIELEHRSRVVLVRSDEILEAQHVLLEFDLLRSRWLTFHQLQHLEGAEQMAVHEVAGELAAYYLGEYRVVLRDAISLHELFNPMGCLLQTKPDFVKYWFTDLH</sequence>
<proteinExistence type="predicted"/>
<protein>
    <submittedName>
        <fullName evidence="1">Uncharacterized protein</fullName>
    </submittedName>
</protein>
<gene>
    <name evidence="1" type="ORF">SINC0208_LOCUS3512</name>
</gene>
<reference evidence="1" key="1">
    <citation type="submission" date="2021-01" db="EMBL/GenBank/DDBJ databases">
        <authorList>
            <person name="Corre E."/>
            <person name="Pelletier E."/>
            <person name="Niang G."/>
            <person name="Scheremetjew M."/>
            <person name="Finn R."/>
            <person name="Kale V."/>
            <person name="Holt S."/>
            <person name="Cochrane G."/>
            <person name="Meng A."/>
            <person name="Brown T."/>
            <person name="Cohen L."/>
        </authorList>
    </citation>
    <scope>NUCLEOTIDE SEQUENCE</scope>
    <source>
        <strain evidence="1">S3</strain>
    </source>
</reference>
<organism evidence="1">
    <name type="scientific">Strombidium inclinatum</name>
    <dbReference type="NCBI Taxonomy" id="197538"/>
    <lineage>
        <taxon>Eukaryota</taxon>
        <taxon>Sar</taxon>
        <taxon>Alveolata</taxon>
        <taxon>Ciliophora</taxon>
        <taxon>Intramacronucleata</taxon>
        <taxon>Spirotrichea</taxon>
        <taxon>Oligotrichia</taxon>
        <taxon>Strombidiidae</taxon>
        <taxon>Strombidium</taxon>
    </lineage>
</organism>
<accession>A0A7S3MVD6</accession>
<name>A0A7S3MVD6_9SPIT</name>
<dbReference type="AlphaFoldDB" id="A0A7S3MVD6"/>
<dbReference type="EMBL" id="HBIH01008513">
    <property type="protein sequence ID" value="CAE0322928.1"/>
    <property type="molecule type" value="Transcribed_RNA"/>
</dbReference>
<evidence type="ECO:0000313" key="1">
    <source>
        <dbReference type="EMBL" id="CAE0322928.1"/>
    </source>
</evidence>